<feature type="compositionally biased region" description="Polar residues" evidence="6">
    <location>
        <begin position="103"/>
        <end position="115"/>
    </location>
</feature>
<feature type="compositionally biased region" description="Basic and acidic residues" evidence="6">
    <location>
        <begin position="121"/>
        <end position="153"/>
    </location>
</feature>
<keyword evidence="4" id="KW-0804">Transcription</keyword>
<comment type="caution">
    <text evidence="8">The sequence shown here is derived from an EMBL/GenBank/DDBJ whole genome shotgun (WGS) entry which is preliminary data.</text>
</comment>
<sequence length="316" mass="35262">MSNDQNKINSYPFFEFHHDHDHHHHTMLSEGFAFPIVTDHYNPFMYNLLQQQQQNPTEFQFQGYNTLDSPSPCNNTRNSNDLAIEGAAAGGGGGGGGGDSFPLTPNSSASISSQEAGVEEDSSKSKKEVETRACEEGDAKSKNVKAKEKEGKKQRQARFAFMTKSEVDNLEDGYRWRKYGQKAVKNSPFPRSYYRCTSQKCIVKKRIERSYQDSSVVITTYEGQHNHHSPAVIRGSAAAAMLAPSLFSPQPTPAFPTFPPDMFFPPTTQRGQTNPASFYTQLTDSDRHQPPDIPDQYSFLMPGAAMASSFFHKPEP</sequence>
<dbReference type="PANTHER" id="PTHR31221">
    <property type="entry name" value="WRKY TRANSCRIPTION FACTOR PROTEIN 1-RELATED"/>
    <property type="match status" value="1"/>
</dbReference>
<dbReference type="PANTHER" id="PTHR31221:SF371">
    <property type="entry name" value="WRKY DOMAIN-CONTAINING PROTEIN"/>
    <property type="match status" value="1"/>
</dbReference>
<dbReference type="InterPro" id="IPR036576">
    <property type="entry name" value="WRKY_dom_sf"/>
</dbReference>
<organism evidence="8 9">
    <name type="scientific">Salvia divinorum</name>
    <name type="common">Maria pastora</name>
    <name type="synonym">Diviner's sage</name>
    <dbReference type="NCBI Taxonomy" id="28513"/>
    <lineage>
        <taxon>Eukaryota</taxon>
        <taxon>Viridiplantae</taxon>
        <taxon>Streptophyta</taxon>
        <taxon>Embryophyta</taxon>
        <taxon>Tracheophyta</taxon>
        <taxon>Spermatophyta</taxon>
        <taxon>Magnoliopsida</taxon>
        <taxon>eudicotyledons</taxon>
        <taxon>Gunneridae</taxon>
        <taxon>Pentapetalae</taxon>
        <taxon>asterids</taxon>
        <taxon>lamiids</taxon>
        <taxon>Lamiales</taxon>
        <taxon>Lamiaceae</taxon>
        <taxon>Nepetoideae</taxon>
        <taxon>Mentheae</taxon>
        <taxon>Salviinae</taxon>
        <taxon>Salvia</taxon>
        <taxon>Salvia subgen. Calosphace</taxon>
    </lineage>
</organism>
<gene>
    <name evidence="8" type="ORF">AAHA92_10740</name>
</gene>
<dbReference type="GO" id="GO:0003677">
    <property type="term" value="F:DNA binding"/>
    <property type="evidence" value="ECO:0007669"/>
    <property type="project" value="UniProtKB-KW"/>
</dbReference>
<protein>
    <submittedName>
        <fullName evidence="8">WRKY transcription factor 28-like</fullName>
    </submittedName>
</protein>
<feature type="domain" description="WRKY" evidence="7">
    <location>
        <begin position="165"/>
        <end position="230"/>
    </location>
</feature>
<accession>A0ABD1HVQ8</accession>
<evidence type="ECO:0000313" key="8">
    <source>
        <dbReference type="EMBL" id="KAL1560542.1"/>
    </source>
</evidence>
<dbReference type="Pfam" id="PF03106">
    <property type="entry name" value="WRKY"/>
    <property type="match status" value="1"/>
</dbReference>
<evidence type="ECO:0000259" key="7">
    <source>
        <dbReference type="PROSITE" id="PS50811"/>
    </source>
</evidence>
<dbReference type="InterPro" id="IPR003657">
    <property type="entry name" value="WRKY_dom"/>
</dbReference>
<comment type="subcellular location">
    <subcellularLocation>
        <location evidence="1">Nucleus</location>
    </subcellularLocation>
</comment>
<dbReference type="Gene3D" id="2.20.25.80">
    <property type="entry name" value="WRKY domain"/>
    <property type="match status" value="1"/>
</dbReference>
<dbReference type="PROSITE" id="PS50811">
    <property type="entry name" value="WRKY"/>
    <property type="match status" value="1"/>
</dbReference>
<evidence type="ECO:0000256" key="5">
    <source>
        <dbReference type="ARBA" id="ARBA00023242"/>
    </source>
</evidence>
<feature type="compositionally biased region" description="Gly residues" evidence="6">
    <location>
        <begin position="88"/>
        <end position="99"/>
    </location>
</feature>
<dbReference type="GO" id="GO:0005634">
    <property type="term" value="C:nucleus"/>
    <property type="evidence" value="ECO:0007669"/>
    <property type="project" value="UniProtKB-SubCell"/>
</dbReference>
<proteinExistence type="predicted"/>
<keyword evidence="2" id="KW-0805">Transcription regulation</keyword>
<evidence type="ECO:0000256" key="1">
    <source>
        <dbReference type="ARBA" id="ARBA00004123"/>
    </source>
</evidence>
<feature type="region of interest" description="Disordered" evidence="6">
    <location>
        <begin position="265"/>
        <end position="294"/>
    </location>
</feature>
<dbReference type="Proteomes" id="UP001567538">
    <property type="component" value="Unassembled WGS sequence"/>
</dbReference>
<feature type="compositionally biased region" description="Polar residues" evidence="6">
    <location>
        <begin position="66"/>
        <end position="81"/>
    </location>
</feature>
<name>A0ABD1HVQ8_SALDI</name>
<dbReference type="AlphaFoldDB" id="A0ABD1HVQ8"/>
<feature type="region of interest" description="Disordered" evidence="6">
    <location>
        <begin position="66"/>
        <end position="155"/>
    </location>
</feature>
<evidence type="ECO:0000256" key="6">
    <source>
        <dbReference type="SAM" id="MobiDB-lite"/>
    </source>
</evidence>
<dbReference type="InterPro" id="IPR044810">
    <property type="entry name" value="WRKY_plant"/>
</dbReference>
<evidence type="ECO:0000256" key="3">
    <source>
        <dbReference type="ARBA" id="ARBA00023125"/>
    </source>
</evidence>
<evidence type="ECO:0000256" key="4">
    <source>
        <dbReference type="ARBA" id="ARBA00023163"/>
    </source>
</evidence>
<evidence type="ECO:0000313" key="9">
    <source>
        <dbReference type="Proteomes" id="UP001567538"/>
    </source>
</evidence>
<keyword evidence="3" id="KW-0238">DNA-binding</keyword>
<dbReference type="FunFam" id="2.20.25.80:FF:000003">
    <property type="entry name" value="WRKY transcription factor 57"/>
    <property type="match status" value="1"/>
</dbReference>
<feature type="compositionally biased region" description="Polar residues" evidence="6">
    <location>
        <begin position="269"/>
        <end position="283"/>
    </location>
</feature>
<evidence type="ECO:0000256" key="2">
    <source>
        <dbReference type="ARBA" id="ARBA00023015"/>
    </source>
</evidence>
<keyword evidence="9" id="KW-1185">Reference proteome</keyword>
<dbReference type="SUPFAM" id="SSF118290">
    <property type="entry name" value="WRKY DNA-binding domain"/>
    <property type="match status" value="1"/>
</dbReference>
<dbReference type="EMBL" id="JBEAFC010000004">
    <property type="protein sequence ID" value="KAL1560542.1"/>
    <property type="molecule type" value="Genomic_DNA"/>
</dbReference>
<dbReference type="SMART" id="SM00774">
    <property type="entry name" value="WRKY"/>
    <property type="match status" value="1"/>
</dbReference>
<reference evidence="8 9" key="1">
    <citation type="submission" date="2024-06" db="EMBL/GenBank/DDBJ databases">
        <title>A chromosome level genome sequence of Diviner's sage (Salvia divinorum).</title>
        <authorList>
            <person name="Ford S.A."/>
            <person name="Ro D.-K."/>
            <person name="Ness R.W."/>
            <person name="Phillips M.A."/>
        </authorList>
    </citation>
    <scope>NUCLEOTIDE SEQUENCE [LARGE SCALE GENOMIC DNA]</scope>
    <source>
        <strain evidence="8">SAF-2024a</strain>
        <tissue evidence="8">Leaf</tissue>
    </source>
</reference>
<keyword evidence="5" id="KW-0539">Nucleus</keyword>